<keyword evidence="2" id="KW-1185">Reference proteome</keyword>
<gene>
    <name evidence="1" type="ORF">LOC62_01G001526</name>
</gene>
<dbReference type="EMBL" id="CP086714">
    <property type="protein sequence ID" value="WOO77974.1"/>
    <property type="molecule type" value="Genomic_DNA"/>
</dbReference>
<organism evidence="1 2">
    <name type="scientific">Vanrija pseudolonga</name>
    <dbReference type="NCBI Taxonomy" id="143232"/>
    <lineage>
        <taxon>Eukaryota</taxon>
        <taxon>Fungi</taxon>
        <taxon>Dikarya</taxon>
        <taxon>Basidiomycota</taxon>
        <taxon>Agaricomycotina</taxon>
        <taxon>Tremellomycetes</taxon>
        <taxon>Trichosporonales</taxon>
        <taxon>Trichosporonaceae</taxon>
        <taxon>Vanrija</taxon>
    </lineage>
</organism>
<dbReference type="Proteomes" id="UP000827549">
    <property type="component" value="Chromosome 1"/>
</dbReference>
<evidence type="ECO:0000313" key="1">
    <source>
        <dbReference type="EMBL" id="WOO77974.1"/>
    </source>
</evidence>
<dbReference type="RefSeq" id="XP_062624006.1">
    <property type="nucleotide sequence ID" value="XM_062768022.1"/>
</dbReference>
<sequence>MPDNQSSSLGGPRAFAYSSRLLHRHPTQLARYAVSQPLFAPIQVSSPTRTPAFAAFLRQTLTAQSRPSQSESAIDRIVAIPHILEAIVGFSSRSTQVTLLTACGELHRMAGKQLYRVIKLDISLANPVFGFIGILGGALIGTGSHPTTDGCCADSALDSMMMNVLTSFDETYTSRLRATAKIANDTSKNIAGDVPVGTRNWHTLKPYPTNFKRSLLANTEVLTLGTHHKCFCGLFTDHWATLFPKLKTLRVSPRKSDIPFVLQQTCDGSRPCPLLTGVRPRKIVFRNVDGDGFVGLDSPRWNIPDLEAVVCFLPVDNREYHNPFGLLQNLLKHLSEAKEIKIVFYDKHEGALGATEVMARSAVTRESVNPDLVMSLLNAVLMNQQQKVPLGIGHDPNFLREYRTTFQKSNQVSRKCTVYGVGTLTFTVEQSHQLSLYNEIFPGQVLDRKKIVHIIKQEAPSQSLFMKATYPHLPFDMEAWAQGGDSFVFRTLAEYKVDSASRFAEINAED</sequence>
<accession>A0AAF0Y4A3</accession>
<dbReference type="AlphaFoldDB" id="A0AAF0Y4A3"/>
<proteinExistence type="predicted"/>
<dbReference type="GeneID" id="87804781"/>
<protein>
    <submittedName>
        <fullName evidence="1">Uncharacterized protein</fullName>
    </submittedName>
</protein>
<evidence type="ECO:0000313" key="2">
    <source>
        <dbReference type="Proteomes" id="UP000827549"/>
    </source>
</evidence>
<name>A0AAF0Y4A3_9TREE</name>
<reference evidence="1" key="1">
    <citation type="submission" date="2023-10" db="EMBL/GenBank/DDBJ databases">
        <authorList>
            <person name="Noh H."/>
        </authorList>
    </citation>
    <scope>NUCLEOTIDE SEQUENCE</scope>
    <source>
        <strain evidence="1">DUCC4014</strain>
    </source>
</reference>